<feature type="repeat" description="NHL" evidence="2">
    <location>
        <begin position="52"/>
        <end position="91"/>
    </location>
</feature>
<feature type="repeat" description="NHL" evidence="2">
    <location>
        <begin position="216"/>
        <end position="244"/>
    </location>
</feature>
<keyword evidence="4" id="KW-1185">Reference proteome</keyword>
<feature type="repeat" description="NHL" evidence="2">
    <location>
        <begin position="317"/>
        <end position="353"/>
    </location>
</feature>
<accession>A0A518IAA7</accession>
<feature type="repeat" description="NHL" evidence="2">
    <location>
        <begin position="148"/>
        <end position="187"/>
    </location>
</feature>
<dbReference type="GO" id="GO:0016829">
    <property type="term" value="F:lyase activity"/>
    <property type="evidence" value="ECO:0007669"/>
    <property type="project" value="UniProtKB-KW"/>
</dbReference>
<dbReference type="GO" id="GO:0008270">
    <property type="term" value="F:zinc ion binding"/>
    <property type="evidence" value="ECO:0007669"/>
    <property type="project" value="UniProtKB-KW"/>
</dbReference>
<gene>
    <name evidence="3" type="primary">vgb_2</name>
    <name evidence="3" type="ORF">Enr17x_20400</name>
</gene>
<dbReference type="InterPro" id="IPR050952">
    <property type="entry name" value="TRIM-NHL_E3_ligases"/>
</dbReference>
<sequence length="354" mass="38854">MASLHQSMITNDWTQRWFCLCLLSLTALLMSNSTILYGDPPPQTIRFLKTWGQQGPKPGEFHFPIDIVINAADEIFVTDHLNDRVQKFDREGTLLAHFPVLPNPGGLALDKRGNLILSHIVASGSSKHKIGDRISIYSPAGKLIRQWGETGSKPGQFNCPGGIAVASNGHIYVADQTNHRVQVFDPKGKFLFQWGKYGNQPGEFGGKSSQNSRVGGPQFIAFDSKGTVWTTEGANCRIQQFTAEGKLLQHWGSEADQPGGFGGLFTGFKGRPAKGLLGPIAVCIEPNNQLWISAVNGRVQQFSPAGKYLRGLVQEQGTGPGQFYAPHGMAFDSQGDLYVVDAYNHRIQKFEIKR</sequence>
<keyword evidence="3" id="KW-0456">Lyase</keyword>
<name>A0A518IAA7_9PLAN</name>
<organism evidence="3 4">
    <name type="scientific">Gimesia fumaroli</name>
    <dbReference type="NCBI Taxonomy" id="2527976"/>
    <lineage>
        <taxon>Bacteria</taxon>
        <taxon>Pseudomonadati</taxon>
        <taxon>Planctomycetota</taxon>
        <taxon>Planctomycetia</taxon>
        <taxon>Planctomycetales</taxon>
        <taxon>Planctomycetaceae</taxon>
        <taxon>Gimesia</taxon>
    </lineage>
</organism>
<keyword evidence="1" id="KW-0677">Repeat</keyword>
<dbReference type="EMBL" id="CP037452">
    <property type="protein sequence ID" value="QDV50014.1"/>
    <property type="molecule type" value="Genomic_DNA"/>
</dbReference>
<evidence type="ECO:0000313" key="4">
    <source>
        <dbReference type="Proteomes" id="UP000318313"/>
    </source>
</evidence>
<dbReference type="AlphaFoldDB" id="A0A518IAA7"/>
<dbReference type="Gene3D" id="2.120.10.30">
    <property type="entry name" value="TolB, C-terminal domain"/>
    <property type="match status" value="3"/>
</dbReference>
<evidence type="ECO:0000256" key="2">
    <source>
        <dbReference type="PROSITE-ProRule" id="PRU00504"/>
    </source>
</evidence>
<dbReference type="PANTHER" id="PTHR24104">
    <property type="entry name" value="E3 UBIQUITIN-PROTEIN LIGASE NHLRC1-RELATED"/>
    <property type="match status" value="1"/>
</dbReference>
<dbReference type="PROSITE" id="PS51125">
    <property type="entry name" value="NHL"/>
    <property type="match status" value="4"/>
</dbReference>
<dbReference type="Pfam" id="PF01436">
    <property type="entry name" value="NHL"/>
    <property type="match status" value="2"/>
</dbReference>
<protein>
    <submittedName>
        <fullName evidence="3">Virginiamycin B lyase</fullName>
    </submittedName>
</protein>
<dbReference type="PANTHER" id="PTHR24104:SF25">
    <property type="entry name" value="PROTEIN LIN-41"/>
    <property type="match status" value="1"/>
</dbReference>
<dbReference type="InterPro" id="IPR011042">
    <property type="entry name" value="6-blade_b-propeller_TolB-like"/>
</dbReference>
<dbReference type="Proteomes" id="UP000318313">
    <property type="component" value="Chromosome"/>
</dbReference>
<dbReference type="InterPro" id="IPR001258">
    <property type="entry name" value="NHL_repeat"/>
</dbReference>
<reference evidence="3 4" key="1">
    <citation type="submission" date="2019-03" db="EMBL/GenBank/DDBJ databases">
        <title>Deep-cultivation of Planctomycetes and their phenomic and genomic characterization uncovers novel biology.</title>
        <authorList>
            <person name="Wiegand S."/>
            <person name="Jogler M."/>
            <person name="Boedeker C."/>
            <person name="Pinto D."/>
            <person name="Vollmers J."/>
            <person name="Rivas-Marin E."/>
            <person name="Kohn T."/>
            <person name="Peeters S.H."/>
            <person name="Heuer A."/>
            <person name="Rast P."/>
            <person name="Oberbeckmann S."/>
            <person name="Bunk B."/>
            <person name="Jeske O."/>
            <person name="Meyerdierks A."/>
            <person name="Storesund J.E."/>
            <person name="Kallscheuer N."/>
            <person name="Luecker S."/>
            <person name="Lage O.M."/>
            <person name="Pohl T."/>
            <person name="Merkel B.J."/>
            <person name="Hornburger P."/>
            <person name="Mueller R.-W."/>
            <person name="Bruemmer F."/>
            <person name="Labrenz M."/>
            <person name="Spormann A.M."/>
            <person name="Op den Camp H."/>
            <person name="Overmann J."/>
            <person name="Amann R."/>
            <person name="Jetten M.S.M."/>
            <person name="Mascher T."/>
            <person name="Medema M.H."/>
            <person name="Devos D.P."/>
            <person name="Kaster A.-K."/>
            <person name="Ovreas L."/>
            <person name="Rohde M."/>
            <person name="Galperin M.Y."/>
            <person name="Jogler C."/>
        </authorList>
    </citation>
    <scope>NUCLEOTIDE SEQUENCE [LARGE SCALE GENOMIC DNA]</scope>
    <source>
        <strain evidence="3 4">Enr17</strain>
    </source>
</reference>
<proteinExistence type="predicted"/>
<dbReference type="SUPFAM" id="SSF63829">
    <property type="entry name" value="Calcium-dependent phosphotriesterase"/>
    <property type="match status" value="1"/>
</dbReference>
<evidence type="ECO:0000313" key="3">
    <source>
        <dbReference type="EMBL" id="QDV50014.1"/>
    </source>
</evidence>
<dbReference type="KEGG" id="gfm:Enr17x_20400"/>
<evidence type="ECO:0000256" key="1">
    <source>
        <dbReference type="ARBA" id="ARBA00022737"/>
    </source>
</evidence>